<accession>A0A3R8MQ71</accession>
<evidence type="ECO:0000256" key="2">
    <source>
        <dbReference type="ARBA" id="ARBA00022741"/>
    </source>
</evidence>
<dbReference type="AlphaFoldDB" id="A0A3R8MQ71"/>
<feature type="region of interest" description="Disordered" evidence="4">
    <location>
        <begin position="1"/>
        <end position="20"/>
    </location>
</feature>
<dbReference type="SUPFAM" id="SSF100950">
    <property type="entry name" value="NagB/RpiA/CoA transferase-like"/>
    <property type="match status" value="2"/>
</dbReference>
<dbReference type="InterPro" id="IPR002698">
    <property type="entry name" value="FTHF_cligase"/>
</dbReference>
<keyword evidence="2" id="KW-0547">Nucleotide-binding</keyword>
<evidence type="ECO:0000313" key="5">
    <source>
        <dbReference type="EMBL" id="RRN43966.1"/>
    </source>
</evidence>
<name>A0A3R8MQ71_9BURK</name>
<dbReference type="InterPro" id="IPR037171">
    <property type="entry name" value="NagB/RpiA_transferase-like"/>
</dbReference>
<evidence type="ECO:0000256" key="1">
    <source>
        <dbReference type="ARBA" id="ARBA00010638"/>
    </source>
</evidence>
<reference evidence="5 6" key="1">
    <citation type="submission" date="2018-11" db="EMBL/GenBank/DDBJ databases">
        <title>Genome sequencing of Lautropia sp. KCOM 2505 (= ChDC F240).</title>
        <authorList>
            <person name="Kook J.-K."/>
            <person name="Park S.-N."/>
            <person name="Lim Y.K."/>
        </authorList>
    </citation>
    <scope>NUCLEOTIDE SEQUENCE [LARGE SCALE GENOMIC DNA]</scope>
    <source>
        <strain evidence="5 6">KCOM 2505</strain>
    </source>
</reference>
<keyword evidence="3" id="KW-0067">ATP-binding</keyword>
<dbReference type="EMBL" id="RRUE01000002">
    <property type="protein sequence ID" value="RRN43966.1"/>
    <property type="molecule type" value="Genomic_DNA"/>
</dbReference>
<dbReference type="GO" id="GO:0009396">
    <property type="term" value="P:folic acid-containing compound biosynthetic process"/>
    <property type="evidence" value="ECO:0007669"/>
    <property type="project" value="TreeGrafter"/>
</dbReference>
<proteinExistence type="inferred from homology"/>
<evidence type="ECO:0000256" key="4">
    <source>
        <dbReference type="SAM" id="MobiDB-lite"/>
    </source>
</evidence>
<dbReference type="Pfam" id="PF01812">
    <property type="entry name" value="5-FTHF_cyc-lig"/>
    <property type="match status" value="2"/>
</dbReference>
<dbReference type="Gene3D" id="3.40.50.10420">
    <property type="entry name" value="NagB/RpiA/CoA transferase-like"/>
    <property type="match status" value="2"/>
</dbReference>
<gene>
    <name evidence="5" type="ORF">EHV23_11295</name>
</gene>
<evidence type="ECO:0008006" key="7">
    <source>
        <dbReference type="Google" id="ProtNLM"/>
    </source>
</evidence>
<dbReference type="PANTHER" id="PTHR23407">
    <property type="entry name" value="ATPASE INHIBITOR/5-FORMYLTETRAHYDROFOLATE CYCLO-LIGASE"/>
    <property type="match status" value="1"/>
</dbReference>
<dbReference type="GO" id="GO:0005524">
    <property type="term" value="F:ATP binding"/>
    <property type="evidence" value="ECO:0007669"/>
    <property type="project" value="UniProtKB-KW"/>
</dbReference>
<dbReference type="GO" id="GO:0030272">
    <property type="term" value="F:5-formyltetrahydrofolate cyclo-ligase activity"/>
    <property type="evidence" value="ECO:0007669"/>
    <property type="project" value="TreeGrafter"/>
</dbReference>
<comment type="caution">
    <text evidence="5">The sequence shown here is derived from an EMBL/GenBank/DDBJ whole genome shotgun (WGS) entry which is preliminary data.</text>
</comment>
<dbReference type="GO" id="GO:0035999">
    <property type="term" value="P:tetrahydrofolate interconversion"/>
    <property type="evidence" value="ECO:0007669"/>
    <property type="project" value="TreeGrafter"/>
</dbReference>
<evidence type="ECO:0000256" key="3">
    <source>
        <dbReference type="ARBA" id="ARBA00022840"/>
    </source>
</evidence>
<keyword evidence="6" id="KW-1185">Reference proteome</keyword>
<comment type="similarity">
    <text evidence="1">Belongs to the 5-formyltetrahydrofolate cyclo-ligase family.</text>
</comment>
<sequence>MQHAERGQQGQHQGLAGRKPGQEGAAWRVYNVHVDKPSESSIARRALRQQLLAARSALPAGQRAHLDTLLCQQLLQVDLLQSAANIGVFSPIRDEPDLSAAYAQWRAEGRRLSLPVVTGRDNPLSFHAWDAATPLREAAFGVLVPDTTEVVVPDVLIIPCVGFQVSNGPAAGSSFAGSRAAANVHAQGAESLAVSTFAGSHSVADLAAGATTGGTGAAGEHAQGSMPYRLGYGGGFYDRTLAAHPFPTVGVAYDQAETVSLTLMAWDRPLSRLVTPSRCIVAMASPRLKR</sequence>
<dbReference type="PANTHER" id="PTHR23407:SF1">
    <property type="entry name" value="5-FORMYLTETRAHYDROFOLATE CYCLO-LIGASE"/>
    <property type="match status" value="1"/>
</dbReference>
<protein>
    <recommendedName>
        <fullName evidence="7">5-formyltetrahydrofolate cyclo-ligase</fullName>
    </recommendedName>
</protein>
<dbReference type="Proteomes" id="UP000270261">
    <property type="component" value="Unassembled WGS sequence"/>
</dbReference>
<evidence type="ECO:0000313" key="6">
    <source>
        <dbReference type="Proteomes" id="UP000270261"/>
    </source>
</evidence>
<dbReference type="InterPro" id="IPR024185">
    <property type="entry name" value="FTHF_cligase-like_sf"/>
</dbReference>
<organism evidence="5 6">
    <name type="scientific">Lautropia dentalis</name>
    <dbReference type="NCBI Taxonomy" id="2490857"/>
    <lineage>
        <taxon>Bacteria</taxon>
        <taxon>Pseudomonadati</taxon>
        <taxon>Pseudomonadota</taxon>
        <taxon>Betaproteobacteria</taxon>
        <taxon>Burkholderiales</taxon>
        <taxon>Burkholderiaceae</taxon>
        <taxon>Lautropia</taxon>
    </lineage>
</organism>